<feature type="non-terminal residue" evidence="1">
    <location>
        <position position="1"/>
    </location>
</feature>
<proteinExistence type="predicted"/>
<comment type="caution">
    <text evidence="1">The sequence shown here is derived from an EMBL/GenBank/DDBJ whole genome shotgun (WGS) entry which is preliminary data.</text>
</comment>
<organism evidence="1 2">
    <name type="scientific">Pristionchus mayeri</name>
    <dbReference type="NCBI Taxonomy" id="1317129"/>
    <lineage>
        <taxon>Eukaryota</taxon>
        <taxon>Metazoa</taxon>
        <taxon>Ecdysozoa</taxon>
        <taxon>Nematoda</taxon>
        <taxon>Chromadorea</taxon>
        <taxon>Rhabditida</taxon>
        <taxon>Rhabditina</taxon>
        <taxon>Diplogasteromorpha</taxon>
        <taxon>Diplogasteroidea</taxon>
        <taxon>Neodiplogasteridae</taxon>
        <taxon>Pristionchus</taxon>
    </lineage>
</organism>
<evidence type="ECO:0000313" key="2">
    <source>
        <dbReference type="Proteomes" id="UP001328107"/>
    </source>
</evidence>
<gene>
    <name evidence="1" type="ORF">PMAYCL1PPCAC_16298</name>
</gene>
<keyword evidence="2" id="KW-1185">Reference proteome</keyword>
<dbReference type="SUPFAM" id="SSF53474">
    <property type="entry name" value="alpha/beta-Hydrolases"/>
    <property type="match status" value="1"/>
</dbReference>
<dbReference type="InterPro" id="IPR029058">
    <property type="entry name" value="AB_hydrolase_fold"/>
</dbReference>
<protein>
    <recommendedName>
        <fullName evidence="3">Hydrolase</fullName>
    </recommendedName>
</protein>
<accession>A0AAN5CKM8</accession>
<dbReference type="Pfam" id="PF06342">
    <property type="entry name" value="DUF1057"/>
    <property type="match status" value="1"/>
</dbReference>
<dbReference type="PANTHER" id="PTHR47533">
    <property type="entry name" value="PROTEIN CBG21859"/>
    <property type="match status" value="1"/>
</dbReference>
<dbReference type="Proteomes" id="UP001328107">
    <property type="component" value="Unassembled WGS sequence"/>
</dbReference>
<dbReference type="EMBL" id="BTRK01000004">
    <property type="protein sequence ID" value="GMR46103.1"/>
    <property type="molecule type" value="Genomic_DNA"/>
</dbReference>
<evidence type="ECO:0000313" key="1">
    <source>
        <dbReference type="EMBL" id="GMR46103.1"/>
    </source>
</evidence>
<name>A0AAN5CKM8_9BILA</name>
<dbReference type="InterPro" id="IPR010463">
    <property type="entry name" value="DUF1057"/>
</dbReference>
<dbReference type="Gene3D" id="3.40.50.1820">
    <property type="entry name" value="alpha/beta hydrolase"/>
    <property type="match status" value="1"/>
</dbReference>
<reference evidence="2" key="1">
    <citation type="submission" date="2022-10" db="EMBL/GenBank/DDBJ databases">
        <title>Genome assembly of Pristionchus species.</title>
        <authorList>
            <person name="Yoshida K."/>
            <person name="Sommer R.J."/>
        </authorList>
    </citation>
    <scope>NUCLEOTIDE SEQUENCE [LARGE SCALE GENOMIC DNA]</scope>
    <source>
        <strain evidence="2">RS5460</strain>
    </source>
</reference>
<evidence type="ECO:0008006" key="3">
    <source>
        <dbReference type="Google" id="ProtNLM"/>
    </source>
</evidence>
<dbReference type="PANTHER" id="PTHR47533:SF4">
    <property type="entry name" value="AB HYDROLASE-1 DOMAIN-CONTAINING PROTEIN"/>
    <property type="match status" value="1"/>
</dbReference>
<sequence>SVLSTRVSLHLGKIAEIGRARKTRPQILCVGRALHQRLLFFTTHFIVPLNRHTSNFIPRYFLLFLLVFPPQLLLLVVDLCSPIHLLLCKPCSSDMFRTGTRVLQVLQRSPVEWQKLLQIRFSSIRVFDAAQKLFVTPVELEGTKGKFTVDAVFQDTAASGSPRGTVVTLHGSPGSHKDFKYTTPLLEGEGYRVVGINYPGFALSGDSDELQHHNDERTVFVQSIIDRLNLKDTVLFLAHSRGCENALRLVVANQDKTIGMALISGTGFRVQKAIRPISRLKNIRHFYEKYHFARGPMEKLFYHVYNRVLGLRVYHGRTALTAIKTMSLSDIEKQRPFIDEFNKNDKLLALVCYSGKDHLIETDISAEFAAAFHERVHLNLSKDDDEEMTTNQIIKAFAVDDRRRVTVEFTDDNHFSQKHRAKLIARSIDAMFEAAKRIKSQ</sequence>
<dbReference type="AlphaFoldDB" id="A0AAN5CKM8"/>